<accession>A0A8J2QCE0</accession>
<keyword evidence="1" id="KW-0472">Membrane</keyword>
<organism evidence="2 3">
    <name type="scientific">Danaus chrysippus</name>
    <name type="common">African queen</name>
    <dbReference type="NCBI Taxonomy" id="151541"/>
    <lineage>
        <taxon>Eukaryota</taxon>
        <taxon>Metazoa</taxon>
        <taxon>Ecdysozoa</taxon>
        <taxon>Arthropoda</taxon>
        <taxon>Hexapoda</taxon>
        <taxon>Insecta</taxon>
        <taxon>Pterygota</taxon>
        <taxon>Neoptera</taxon>
        <taxon>Endopterygota</taxon>
        <taxon>Lepidoptera</taxon>
        <taxon>Glossata</taxon>
        <taxon>Ditrysia</taxon>
        <taxon>Papilionoidea</taxon>
        <taxon>Nymphalidae</taxon>
        <taxon>Danainae</taxon>
        <taxon>Danaini</taxon>
        <taxon>Danaina</taxon>
        <taxon>Danaus</taxon>
        <taxon>Anosia</taxon>
    </lineage>
</organism>
<protein>
    <submittedName>
        <fullName evidence="2">(African queen) hypothetical protein</fullName>
    </submittedName>
</protein>
<feature type="transmembrane region" description="Helical" evidence="1">
    <location>
        <begin position="50"/>
        <end position="74"/>
    </location>
</feature>
<feature type="transmembrane region" description="Helical" evidence="1">
    <location>
        <begin position="215"/>
        <end position="236"/>
    </location>
</feature>
<reference evidence="2" key="1">
    <citation type="submission" date="2021-09" db="EMBL/GenBank/DDBJ databases">
        <authorList>
            <person name="Martin H S."/>
        </authorList>
    </citation>
    <scope>NUCLEOTIDE SEQUENCE</scope>
</reference>
<gene>
    <name evidence="2" type="ORF">DCHRY22_LOCUS1319</name>
</gene>
<proteinExistence type="predicted"/>
<keyword evidence="3" id="KW-1185">Reference proteome</keyword>
<comment type="caution">
    <text evidence="2">The sequence shown here is derived from an EMBL/GenBank/DDBJ whole genome shotgun (WGS) entry which is preliminary data.</text>
</comment>
<sequence>MYQNKMSVREPLPKCEVNGIVLTMLRFFRLFSLAPLRFTRVRNGVYRITMSRILFILGTPLPIIINLLTILLYHSILQSERQRFNFAYAFVRVLLLVIVGTPDVLTTTLVILKGHGRMRNLMSILNQIQKIRRKIGYDHSLDPSTLKIILIMAGPFMMHVAMQITGLYIEELKNFISNAGGMVVSRCNYKHLRNLYGSYLLIWEVISDLMQTEGLYLVLILYALITRIFVTTYNIWRYYNCLGKLLKL</sequence>
<dbReference type="Proteomes" id="UP000789524">
    <property type="component" value="Unassembled WGS sequence"/>
</dbReference>
<feature type="transmembrane region" description="Helical" evidence="1">
    <location>
        <begin position="86"/>
        <end position="112"/>
    </location>
</feature>
<dbReference type="AlphaFoldDB" id="A0A8J2QCE0"/>
<dbReference type="EMBL" id="CAKASE010000043">
    <property type="protein sequence ID" value="CAG9559452.1"/>
    <property type="molecule type" value="Genomic_DNA"/>
</dbReference>
<keyword evidence="1" id="KW-0812">Transmembrane</keyword>
<evidence type="ECO:0000256" key="1">
    <source>
        <dbReference type="SAM" id="Phobius"/>
    </source>
</evidence>
<keyword evidence="1" id="KW-1133">Transmembrane helix</keyword>
<evidence type="ECO:0000313" key="3">
    <source>
        <dbReference type="Proteomes" id="UP000789524"/>
    </source>
</evidence>
<name>A0A8J2QCE0_9NEOP</name>
<evidence type="ECO:0000313" key="2">
    <source>
        <dbReference type="EMBL" id="CAG9559452.1"/>
    </source>
</evidence>
<dbReference type="OrthoDB" id="10358549at2759"/>